<dbReference type="Proteomes" id="UP000663889">
    <property type="component" value="Unassembled WGS sequence"/>
</dbReference>
<sequence>MASINMKQPCIKCSKGAGITTCNGCQQVYCINHFNQHRQELANQMENISQKRDLFRQTLDHKIIEHPLFCQINTWEQESINKIRIAAETVRVELRELLNRTKNELEKSISKITEELRSSREFDDYTEIDIKKWTQQLRTLRKMLESSSTISLSENESQKLIIPLISIHNQQQQQQYRSSNLCQETFQNHILTVINSTSSNERFDEIIGKAITSEECLAITCNTTFFSYPVIYGSNRYSSGTHYIHYRIDKMGNSRIFFGITSSSSKKITEDNVNDKSVNGWWDLVRVVVNGEAQKSGDHKFISTGDDVTLTLDCDNRQIQLEHHRTKRLVQLFINVDNCPFPWKTVIKLGSKGDSIRILQ</sequence>
<dbReference type="SUPFAM" id="SSF49899">
    <property type="entry name" value="Concanavalin A-like lectins/glucanases"/>
    <property type="match status" value="1"/>
</dbReference>
<accession>A0A815T3R4</accession>
<feature type="coiled-coil region" evidence="1">
    <location>
        <begin position="31"/>
        <end position="115"/>
    </location>
</feature>
<keyword evidence="1" id="KW-0175">Coiled coil</keyword>
<reference evidence="2" key="1">
    <citation type="submission" date="2021-02" db="EMBL/GenBank/DDBJ databases">
        <authorList>
            <person name="Nowell W R."/>
        </authorList>
    </citation>
    <scope>NUCLEOTIDE SEQUENCE</scope>
</reference>
<evidence type="ECO:0000313" key="2">
    <source>
        <dbReference type="EMBL" id="CAF1496062.1"/>
    </source>
</evidence>
<dbReference type="InterPro" id="IPR013320">
    <property type="entry name" value="ConA-like_dom_sf"/>
</dbReference>
<proteinExistence type="predicted"/>
<name>A0A815T3R4_9BILA</name>
<comment type="caution">
    <text evidence="2">The sequence shown here is derived from an EMBL/GenBank/DDBJ whole genome shotgun (WGS) entry which is preliminary data.</text>
</comment>
<dbReference type="EMBL" id="CAJOBE010002803">
    <property type="protein sequence ID" value="CAF3844459.1"/>
    <property type="molecule type" value="Genomic_DNA"/>
</dbReference>
<protein>
    <recommendedName>
        <fullName evidence="5">B box-type domain-containing protein</fullName>
    </recommendedName>
</protein>
<gene>
    <name evidence="3" type="ORF">FNK824_LOCUS17551</name>
    <name evidence="2" type="ORF">SEV965_LOCUS35824</name>
</gene>
<dbReference type="InterPro" id="IPR043136">
    <property type="entry name" value="B30.2/SPRY_sf"/>
</dbReference>
<dbReference type="EMBL" id="CAJNOU010006073">
    <property type="protein sequence ID" value="CAF1496062.1"/>
    <property type="molecule type" value="Genomic_DNA"/>
</dbReference>
<evidence type="ECO:0000256" key="1">
    <source>
        <dbReference type="SAM" id="Coils"/>
    </source>
</evidence>
<evidence type="ECO:0008006" key="5">
    <source>
        <dbReference type="Google" id="ProtNLM"/>
    </source>
</evidence>
<organism evidence="2 4">
    <name type="scientific">Rotaria sordida</name>
    <dbReference type="NCBI Taxonomy" id="392033"/>
    <lineage>
        <taxon>Eukaryota</taxon>
        <taxon>Metazoa</taxon>
        <taxon>Spiralia</taxon>
        <taxon>Gnathifera</taxon>
        <taxon>Rotifera</taxon>
        <taxon>Eurotatoria</taxon>
        <taxon>Bdelloidea</taxon>
        <taxon>Philodinida</taxon>
        <taxon>Philodinidae</taxon>
        <taxon>Rotaria</taxon>
    </lineage>
</organism>
<evidence type="ECO:0000313" key="3">
    <source>
        <dbReference type="EMBL" id="CAF3844459.1"/>
    </source>
</evidence>
<dbReference type="AlphaFoldDB" id="A0A815T3R4"/>
<dbReference type="Gene3D" id="2.60.120.920">
    <property type="match status" value="1"/>
</dbReference>
<evidence type="ECO:0000313" key="4">
    <source>
        <dbReference type="Proteomes" id="UP000663889"/>
    </source>
</evidence>
<dbReference type="Proteomes" id="UP000663874">
    <property type="component" value="Unassembled WGS sequence"/>
</dbReference>